<dbReference type="AlphaFoldDB" id="A0A1R1X052"/>
<sequence>MEANALSPLLSLVSELNSGLPTIRAFGKISDYWIEASKRLDSHNRPYFFLFGTNLWLSIHADISSLFVPFFCAIAVVYYRNSVDSSLAGFTLRYAMTFSTAITWFIRMTSDVELGLNSVERISQFFEDKLPQEAPEFYEEDGSVQSPYLEQAGNGQHVNLVLPDENNNPSLLTKKPMILPPEGWPHSGSLSVSNLKVKYGKSDSYVLDGLTFSVKSGQRLGLVGRTGAGKSTMVHALLRLVEPELCSEILLDGVDIMRIGLGDLRGAVTIIPQDPMLFEGTIRYNLDLFDEYSDEQVWNSLYKVHLVDKPYSSSNIGSENTALPEDISNNKDNGHNKSTYSEQTPLLGNIDSGKSSRKQSLGNKNPVSYLSTTDNSKGKDPEGHTLSPNSAKRVSKASDKKKAKRVVFSDLNTNISVGGKNLSLGQRQLVALARALLRESKLIIMDEATASIDFETDALIQETIRNLAYVPKSVGGNSAGVDSIGSPRAGKSTVICIAHRLQTIMDYDLVMVLDRGRIVGFGSPYELITNNETFKSMCEFSQNYDTLLEIAKRNH</sequence>
<feature type="transmembrane region" description="Helical" evidence="8">
    <location>
        <begin position="55"/>
        <end position="79"/>
    </location>
</feature>
<evidence type="ECO:0000313" key="11">
    <source>
        <dbReference type="Proteomes" id="UP000187283"/>
    </source>
</evidence>
<feature type="compositionally biased region" description="Polar residues" evidence="7">
    <location>
        <begin position="358"/>
        <end position="375"/>
    </location>
</feature>
<evidence type="ECO:0000256" key="2">
    <source>
        <dbReference type="ARBA" id="ARBA00022737"/>
    </source>
</evidence>
<evidence type="ECO:0000256" key="4">
    <source>
        <dbReference type="ARBA" id="ARBA00022840"/>
    </source>
</evidence>
<reference evidence="10 11" key="1">
    <citation type="submission" date="2017-01" db="EMBL/GenBank/DDBJ databases">
        <authorList>
            <person name="Mah S.A."/>
            <person name="Swanson W.J."/>
            <person name="Moy G.W."/>
            <person name="Vacquier V.D."/>
        </authorList>
    </citation>
    <scope>NUCLEOTIDE SEQUENCE [LARGE SCALE GENOMIC DNA]</scope>
    <source>
        <strain evidence="10 11">GSMNP</strain>
    </source>
</reference>
<evidence type="ECO:0000256" key="8">
    <source>
        <dbReference type="SAM" id="Phobius"/>
    </source>
</evidence>
<protein>
    <submittedName>
        <fullName evidence="10">Canalicular multispecific organic anion transporter 1</fullName>
    </submittedName>
</protein>
<organism evidence="10 11">
    <name type="scientific">Smittium culicis</name>
    <dbReference type="NCBI Taxonomy" id="133412"/>
    <lineage>
        <taxon>Eukaryota</taxon>
        <taxon>Fungi</taxon>
        <taxon>Fungi incertae sedis</taxon>
        <taxon>Zoopagomycota</taxon>
        <taxon>Kickxellomycotina</taxon>
        <taxon>Harpellomycetes</taxon>
        <taxon>Harpellales</taxon>
        <taxon>Legeriomycetaceae</taxon>
        <taxon>Smittium</taxon>
    </lineage>
</organism>
<evidence type="ECO:0000256" key="5">
    <source>
        <dbReference type="ARBA" id="ARBA00022989"/>
    </source>
</evidence>
<evidence type="ECO:0000256" key="6">
    <source>
        <dbReference type="ARBA" id="ARBA00023136"/>
    </source>
</evidence>
<feature type="domain" description="ABC transporter" evidence="9">
    <location>
        <begin position="190"/>
        <end position="540"/>
    </location>
</feature>
<dbReference type="InterPro" id="IPR050173">
    <property type="entry name" value="ABC_transporter_C-like"/>
</dbReference>
<dbReference type="PANTHER" id="PTHR24223:SF353">
    <property type="entry name" value="ABC TRANSPORTER ATP-BINDING PROTEIN_PERMEASE VMR1-RELATED"/>
    <property type="match status" value="1"/>
</dbReference>
<dbReference type="EMBL" id="LSSN01005913">
    <property type="protein sequence ID" value="OMJ07995.1"/>
    <property type="molecule type" value="Genomic_DNA"/>
</dbReference>
<dbReference type="CDD" id="cd03244">
    <property type="entry name" value="ABCC_MRP_domain2"/>
    <property type="match status" value="1"/>
</dbReference>
<dbReference type="InterPro" id="IPR027417">
    <property type="entry name" value="P-loop_NTPase"/>
</dbReference>
<dbReference type="InterPro" id="IPR003593">
    <property type="entry name" value="AAA+_ATPase"/>
</dbReference>
<feature type="compositionally biased region" description="Polar residues" evidence="7">
    <location>
        <begin position="336"/>
        <end position="346"/>
    </location>
</feature>
<evidence type="ECO:0000256" key="3">
    <source>
        <dbReference type="ARBA" id="ARBA00022741"/>
    </source>
</evidence>
<dbReference type="Gene3D" id="1.20.1560.10">
    <property type="entry name" value="ABC transporter type 1, transmembrane domain"/>
    <property type="match status" value="1"/>
</dbReference>
<dbReference type="GO" id="GO:0016887">
    <property type="term" value="F:ATP hydrolysis activity"/>
    <property type="evidence" value="ECO:0007669"/>
    <property type="project" value="InterPro"/>
</dbReference>
<dbReference type="Proteomes" id="UP000187283">
    <property type="component" value="Unassembled WGS sequence"/>
</dbReference>
<keyword evidence="1 8" id="KW-0812">Transmembrane</keyword>
<keyword evidence="2" id="KW-0677">Repeat</keyword>
<dbReference type="Pfam" id="PF00005">
    <property type="entry name" value="ABC_tran"/>
    <property type="match status" value="1"/>
</dbReference>
<dbReference type="Gene3D" id="3.40.50.300">
    <property type="entry name" value="P-loop containing nucleotide triphosphate hydrolases"/>
    <property type="match status" value="2"/>
</dbReference>
<keyword evidence="11" id="KW-1185">Reference proteome</keyword>
<evidence type="ECO:0000259" key="9">
    <source>
        <dbReference type="PROSITE" id="PS50893"/>
    </source>
</evidence>
<comment type="caution">
    <text evidence="10">The sequence shown here is derived from an EMBL/GenBank/DDBJ whole genome shotgun (WGS) entry which is preliminary data.</text>
</comment>
<dbReference type="InterPro" id="IPR036640">
    <property type="entry name" value="ABC1_TM_sf"/>
</dbReference>
<name>A0A1R1X052_9FUNG</name>
<keyword evidence="5 8" id="KW-1133">Transmembrane helix</keyword>
<dbReference type="GO" id="GO:0016020">
    <property type="term" value="C:membrane"/>
    <property type="evidence" value="ECO:0007669"/>
    <property type="project" value="InterPro"/>
</dbReference>
<dbReference type="PROSITE" id="PS00211">
    <property type="entry name" value="ABC_TRANSPORTER_1"/>
    <property type="match status" value="1"/>
</dbReference>
<keyword evidence="3" id="KW-0547">Nucleotide-binding</keyword>
<dbReference type="InterPro" id="IPR017871">
    <property type="entry name" value="ABC_transporter-like_CS"/>
</dbReference>
<dbReference type="SMART" id="SM00382">
    <property type="entry name" value="AAA"/>
    <property type="match status" value="1"/>
</dbReference>
<dbReference type="STRING" id="133412.A0A1R1X052"/>
<dbReference type="GO" id="GO:0005524">
    <property type="term" value="F:ATP binding"/>
    <property type="evidence" value="ECO:0007669"/>
    <property type="project" value="UniProtKB-KW"/>
</dbReference>
<feature type="region of interest" description="Disordered" evidence="7">
    <location>
        <begin position="314"/>
        <end position="399"/>
    </location>
</feature>
<dbReference type="GO" id="GO:0042626">
    <property type="term" value="F:ATPase-coupled transmembrane transporter activity"/>
    <property type="evidence" value="ECO:0007669"/>
    <property type="project" value="TreeGrafter"/>
</dbReference>
<keyword evidence="6 8" id="KW-0472">Membrane</keyword>
<proteinExistence type="predicted"/>
<dbReference type="PROSITE" id="PS50893">
    <property type="entry name" value="ABC_TRANSPORTER_2"/>
    <property type="match status" value="1"/>
</dbReference>
<evidence type="ECO:0000313" key="10">
    <source>
        <dbReference type="EMBL" id="OMJ07995.1"/>
    </source>
</evidence>
<feature type="transmembrane region" description="Helical" evidence="8">
    <location>
        <begin position="86"/>
        <end position="106"/>
    </location>
</feature>
<dbReference type="SUPFAM" id="SSF52540">
    <property type="entry name" value="P-loop containing nucleoside triphosphate hydrolases"/>
    <property type="match status" value="1"/>
</dbReference>
<keyword evidence="4" id="KW-0067">ATP-binding</keyword>
<dbReference type="InterPro" id="IPR003439">
    <property type="entry name" value="ABC_transporter-like_ATP-bd"/>
</dbReference>
<gene>
    <name evidence="10" type="ORF">AYI70_g11836</name>
</gene>
<accession>A0A1R1X052</accession>
<dbReference type="OrthoDB" id="6500128at2759"/>
<evidence type="ECO:0000256" key="1">
    <source>
        <dbReference type="ARBA" id="ARBA00022692"/>
    </source>
</evidence>
<dbReference type="SUPFAM" id="SSF90123">
    <property type="entry name" value="ABC transporter transmembrane region"/>
    <property type="match status" value="1"/>
</dbReference>
<dbReference type="PANTHER" id="PTHR24223">
    <property type="entry name" value="ATP-BINDING CASSETTE SUB-FAMILY C"/>
    <property type="match status" value="1"/>
</dbReference>
<evidence type="ECO:0000256" key="7">
    <source>
        <dbReference type="SAM" id="MobiDB-lite"/>
    </source>
</evidence>